<gene>
    <name evidence="2" type="ORF">BDZ83DRAFT_627659</name>
</gene>
<comment type="caution">
    <text evidence="2">The sequence shown here is derived from an EMBL/GenBank/DDBJ whole genome shotgun (WGS) entry which is preliminary data.</text>
</comment>
<evidence type="ECO:0000256" key="1">
    <source>
        <dbReference type="SAM" id="SignalP"/>
    </source>
</evidence>
<reference evidence="2" key="1">
    <citation type="submission" date="2021-12" db="EMBL/GenBank/DDBJ databases">
        <title>Comparative genomics, transcriptomics and evolutionary studies reveal genomic signatures of adaptation to plant cell wall in hemibiotrophic fungi.</title>
        <authorList>
            <consortium name="DOE Joint Genome Institute"/>
            <person name="Baroncelli R."/>
            <person name="Diaz J.F."/>
            <person name="Benocci T."/>
            <person name="Peng M."/>
            <person name="Battaglia E."/>
            <person name="Haridas S."/>
            <person name="Andreopoulos W."/>
            <person name="Labutti K."/>
            <person name="Pangilinan J."/>
            <person name="Floch G.L."/>
            <person name="Makela M.R."/>
            <person name="Henrissat B."/>
            <person name="Grigoriev I.V."/>
            <person name="Crouch J.A."/>
            <person name="De Vries R.P."/>
            <person name="Sukno S.A."/>
            <person name="Thon M.R."/>
        </authorList>
    </citation>
    <scope>NUCLEOTIDE SEQUENCE</scope>
    <source>
        <strain evidence="2">CBS 112980</strain>
    </source>
</reference>
<name>A0AAD8UM58_GLOAC</name>
<organism evidence="2 3">
    <name type="scientific">Glomerella acutata</name>
    <name type="common">Colletotrichum acutatum</name>
    <dbReference type="NCBI Taxonomy" id="27357"/>
    <lineage>
        <taxon>Eukaryota</taxon>
        <taxon>Fungi</taxon>
        <taxon>Dikarya</taxon>
        <taxon>Ascomycota</taxon>
        <taxon>Pezizomycotina</taxon>
        <taxon>Sordariomycetes</taxon>
        <taxon>Hypocreomycetidae</taxon>
        <taxon>Glomerellales</taxon>
        <taxon>Glomerellaceae</taxon>
        <taxon>Colletotrichum</taxon>
        <taxon>Colletotrichum acutatum species complex</taxon>
    </lineage>
</organism>
<keyword evidence="1" id="KW-0732">Signal</keyword>
<protein>
    <recommendedName>
        <fullName evidence="4">Secreted protein</fullName>
    </recommendedName>
</protein>
<dbReference type="EMBL" id="JAHMHS010000072">
    <property type="protein sequence ID" value="KAK1722920.1"/>
    <property type="molecule type" value="Genomic_DNA"/>
</dbReference>
<dbReference type="RefSeq" id="XP_060362975.1">
    <property type="nucleotide sequence ID" value="XM_060508650.1"/>
</dbReference>
<evidence type="ECO:0000313" key="2">
    <source>
        <dbReference type="EMBL" id="KAK1722920.1"/>
    </source>
</evidence>
<feature type="chain" id="PRO_5041967862" description="Secreted protein" evidence="1">
    <location>
        <begin position="29"/>
        <end position="82"/>
    </location>
</feature>
<dbReference type="GeneID" id="85392549"/>
<evidence type="ECO:0008006" key="4">
    <source>
        <dbReference type="Google" id="ProtNLM"/>
    </source>
</evidence>
<sequence length="82" mass="9224">MELNSSAKRSTLMGICCMLLFLHTFSLAREAKTAVVSLFTHLMRVVDLQTKCWVELAHGKRPQRAIDGPAYKFFPPLMRGGV</sequence>
<evidence type="ECO:0000313" key="3">
    <source>
        <dbReference type="Proteomes" id="UP001244207"/>
    </source>
</evidence>
<feature type="signal peptide" evidence="1">
    <location>
        <begin position="1"/>
        <end position="28"/>
    </location>
</feature>
<keyword evidence="3" id="KW-1185">Reference proteome</keyword>
<dbReference type="Proteomes" id="UP001244207">
    <property type="component" value="Unassembled WGS sequence"/>
</dbReference>
<dbReference type="AlphaFoldDB" id="A0AAD8UM58"/>
<proteinExistence type="predicted"/>
<accession>A0AAD8UM58</accession>